<feature type="compositionally biased region" description="Polar residues" evidence="1">
    <location>
        <begin position="516"/>
        <end position="534"/>
    </location>
</feature>
<feature type="region of interest" description="Disordered" evidence="1">
    <location>
        <begin position="231"/>
        <end position="267"/>
    </location>
</feature>
<feature type="compositionally biased region" description="Polar residues" evidence="1">
    <location>
        <begin position="543"/>
        <end position="554"/>
    </location>
</feature>
<protein>
    <submittedName>
        <fullName evidence="2">Uncharacterized protein</fullName>
    </submittedName>
</protein>
<dbReference type="RefSeq" id="XP_030849561.1">
    <property type="nucleotide sequence ID" value="XM_030993701.1"/>
</dbReference>
<feature type="region of interest" description="Disordered" evidence="1">
    <location>
        <begin position="1"/>
        <end position="123"/>
    </location>
</feature>
<feature type="compositionally biased region" description="Low complexity" evidence="1">
    <location>
        <begin position="382"/>
        <end position="413"/>
    </location>
</feature>
<feature type="compositionally biased region" description="Acidic residues" evidence="1">
    <location>
        <begin position="235"/>
        <end position="244"/>
    </location>
</feature>
<dbReference type="GO" id="GO:0005667">
    <property type="term" value="C:transcription regulator complex"/>
    <property type="evidence" value="ECO:0000318"/>
    <property type="project" value="GO_Central"/>
</dbReference>
<dbReference type="InParanoid" id="A0A7M7T2S0"/>
<organism evidence="2 3">
    <name type="scientific">Strongylocentrotus purpuratus</name>
    <name type="common">Purple sea urchin</name>
    <dbReference type="NCBI Taxonomy" id="7668"/>
    <lineage>
        <taxon>Eukaryota</taxon>
        <taxon>Metazoa</taxon>
        <taxon>Echinodermata</taxon>
        <taxon>Eleutherozoa</taxon>
        <taxon>Echinozoa</taxon>
        <taxon>Echinoidea</taxon>
        <taxon>Euechinoidea</taxon>
        <taxon>Echinacea</taxon>
        <taxon>Camarodonta</taxon>
        <taxon>Echinidea</taxon>
        <taxon>Strongylocentrotidae</taxon>
        <taxon>Strongylocentrotus</taxon>
    </lineage>
</organism>
<keyword evidence="3" id="KW-1185">Reference proteome</keyword>
<feature type="compositionally biased region" description="Acidic residues" evidence="1">
    <location>
        <begin position="74"/>
        <end position="98"/>
    </location>
</feature>
<name>A0A7M7T2S0_STRPU</name>
<evidence type="ECO:0000256" key="1">
    <source>
        <dbReference type="SAM" id="MobiDB-lite"/>
    </source>
</evidence>
<accession>A0A7M7T2S0</accession>
<feature type="compositionally biased region" description="Basic residues" evidence="1">
    <location>
        <begin position="56"/>
        <end position="70"/>
    </location>
</feature>
<evidence type="ECO:0000313" key="3">
    <source>
        <dbReference type="Proteomes" id="UP000007110"/>
    </source>
</evidence>
<dbReference type="Proteomes" id="UP000007110">
    <property type="component" value="Unassembled WGS sequence"/>
</dbReference>
<dbReference type="KEGG" id="spu:115927611"/>
<dbReference type="GO" id="GO:0005634">
    <property type="term" value="C:nucleus"/>
    <property type="evidence" value="ECO:0000318"/>
    <property type="project" value="GO_Central"/>
</dbReference>
<dbReference type="GO" id="GO:0006357">
    <property type="term" value="P:regulation of transcription by RNA polymerase II"/>
    <property type="evidence" value="ECO:0000318"/>
    <property type="project" value="GO_Central"/>
</dbReference>
<dbReference type="GeneID" id="115927611"/>
<reference evidence="2" key="2">
    <citation type="submission" date="2021-01" db="UniProtKB">
        <authorList>
            <consortium name="EnsemblMetazoa"/>
        </authorList>
    </citation>
    <scope>IDENTIFICATION</scope>
</reference>
<reference evidence="3" key="1">
    <citation type="submission" date="2015-02" db="EMBL/GenBank/DDBJ databases">
        <title>Genome sequencing for Strongylocentrotus purpuratus.</title>
        <authorList>
            <person name="Murali S."/>
            <person name="Liu Y."/>
            <person name="Vee V."/>
            <person name="English A."/>
            <person name="Wang M."/>
            <person name="Skinner E."/>
            <person name="Han Y."/>
            <person name="Muzny D.M."/>
            <person name="Worley K.C."/>
            <person name="Gibbs R.A."/>
        </authorList>
    </citation>
    <scope>NUCLEOTIDE SEQUENCE</scope>
</reference>
<sequence>MSGRRSSRKTRKNPPVSEQPQQPPQAEEEAQKVEEEGPSLAELTVPPPPKDDRGKGRGKKGKARDKRKRRDSHEDSDAEEVQSEAAQEEADSEDEAESEVPVTEKKRRKAKAPAVKLTPEQEEDISEWLKLNPWLWDKNEKDYRLRDTKQGGCNDKAAEMGLTAAELRRRIKTLKDIAVKALKPPPSGAGGRICTPQQQRCVELFGFLAKKVVRRPGRTTLKGVQPRPLVQVQEEVQEEEEGTDEESRIELTGDIPPQPRRRDRRRGAAIKEHEDLLEAMRRSLADSSAITQRVESALGTAAPPPTDPRLLERHTYGQWLMSILPSIADDHWFAFRRDINKIVDHFQEISVTSQRPAAQSAQSAQSLQTAQQGMALFHAMDQPATQTSQQQQQQFFKPPSTSQFVSTSTSSTSCEQMPDWQRKYQRADQDFLIPKGQTTFTPAQLSYLPEPNQVTRIVRVQHVPHAHQQQQLVVPGKLPQKTFAHLRPVRVPTATATATTGAAALSFSPAVRQERSQSAPSMQSSMDLGSSTPEASPLPDPSPQSTGLGDSFSSLLKDLE</sequence>
<feature type="region of interest" description="Disordered" evidence="1">
    <location>
        <begin position="382"/>
        <end position="417"/>
    </location>
</feature>
<proteinExistence type="predicted"/>
<dbReference type="AlphaFoldDB" id="A0A7M7T2S0"/>
<dbReference type="EnsemblMetazoa" id="XM_030993701">
    <property type="protein sequence ID" value="XP_030849561"/>
    <property type="gene ID" value="LOC115927611"/>
</dbReference>
<evidence type="ECO:0000313" key="2">
    <source>
        <dbReference type="EnsemblMetazoa" id="XP_030849561"/>
    </source>
</evidence>
<feature type="region of interest" description="Disordered" evidence="1">
    <location>
        <begin position="507"/>
        <end position="560"/>
    </location>
</feature>
<feature type="compositionally biased region" description="Basic residues" evidence="1">
    <location>
        <begin position="1"/>
        <end position="12"/>
    </location>
</feature>